<comment type="catalytic activity">
    <reaction evidence="1 13">
        <text>Hydrolyzes free adenine bases from 7,8-dihydro-8-oxoguanine:adenine mismatched double-stranded DNA, leaving an apurinic site.</text>
        <dbReference type="EC" id="3.2.2.31"/>
    </reaction>
</comment>
<evidence type="ECO:0000256" key="13">
    <source>
        <dbReference type="RuleBase" id="RU365096"/>
    </source>
</evidence>
<dbReference type="Proteomes" id="UP001501459">
    <property type="component" value="Unassembled WGS sequence"/>
</dbReference>
<evidence type="ECO:0000256" key="9">
    <source>
        <dbReference type="ARBA" id="ARBA00023004"/>
    </source>
</evidence>
<dbReference type="SUPFAM" id="SSF48150">
    <property type="entry name" value="DNA-glycosylase"/>
    <property type="match status" value="1"/>
</dbReference>
<dbReference type="InterPro" id="IPR044298">
    <property type="entry name" value="MIG/MutY"/>
</dbReference>
<dbReference type="PANTHER" id="PTHR42944">
    <property type="entry name" value="ADENINE DNA GLYCOSYLASE"/>
    <property type="match status" value="1"/>
</dbReference>
<dbReference type="InterPro" id="IPR003265">
    <property type="entry name" value="HhH-GPD_domain"/>
</dbReference>
<dbReference type="EC" id="3.2.2.31" evidence="3 13"/>
<dbReference type="CDD" id="cd00056">
    <property type="entry name" value="ENDO3c"/>
    <property type="match status" value="1"/>
</dbReference>
<evidence type="ECO:0000256" key="8">
    <source>
        <dbReference type="ARBA" id="ARBA00022801"/>
    </source>
</evidence>
<evidence type="ECO:0000313" key="16">
    <source>
        <dbReference type="Proteomes" id="UP001501459"/>
    </source>
</evidence>
<keyword evidence="12 13" id="KW-0326">Glycosidase</keyword>
<dbReference type="EMBL" id="BAAADM010000046">
    <property type="protein sequence ID" value="GAA0441159.1"/>
    <property type="molecule type" value="Genomic_DNA"/>
</dbReference>
<evidence type="ECO:0000259" key="14">
    <source>
        <dbReference type="SMART" id="SM00478"/>
    </source>
</evidence>
<evidence type="ECO:0000256" key="10">
    <source>
        <dbReference type="ARBA" id="ARBA00023014"/>
    </source>
</evidence>
<dbReference type="SUPFAM" id="SSF55811">
    <property type="entry name" value="Nudix"/>
    <property type="match status" value="1"/>
</dbReference>
<reference evidence="16" key="1">
    <citation type="journal article" date="2019" name="Int. J. Syst. Evol. Microbiol.">
        <title>The Global Catalogue of Microorganisms (GCM) 10K type strain sequencing project: providing services to taxonomists for standard genome sequencing and annotation.</title>
        <authorList>
            <consortium name="The Broad Institute Genomics Platform"/>
            <consortium name="The Broad Institute Genome Sequencing Center for Infectious Disease"/>
            <person name="Wu L."/>
            <person name="Ma J."/>
        </authorList>
    </citation>
    <scope>NUCLEOTIDE SEQUENCE [LARGE SCALE GENOMIC DNA]</scope>
    <source>
        <strain evidence="16">JCM 12149</strain>
    </source>
</reference>
<keyword evidence="9 13" id="KW-0408">Iron</keyword>
<name>A0ABP3J3Z4_9BACI</name>
<dbReference type="InterPro" id="IPR015797">
    <property type="entry name" value="NUDIX_hydrolase-like_dom_sf"/>
</dbReference>
<keyword evidence="7 13" id="KW-0227">DNA damage</keyword>
<dbReference type="Pfam" id="PF14815">
    <property type="entry name" value="NUDIX_4"/>
    <property type="match status" value="1"/>
</dbReference>
<organism evidence="15 16">
    <name type="scientific">Lentibacillus halophilus</name>
    <dbReference type="NCBI Taxonomy" id="295065"/>
    <lineage>
        <taxon>Bacteria</taxon>
        <taxon>Bacillati</taxon>
        <taxon>Bacillota</taxon>
        <taxon>Bacilli</taxon>
        <taxon>Bacillales</taxon>
        <taxon>Bacillaceae</taxon>
        <taxon>Lentibacillus</taxon>
    </lineage>
</organism>
<keyword evidence="6" id="KW-0479">Metal-binding</keyword>
<dbReference type="RefSeq" id="WP_343752494.1">
    <property type="nucleotide sequence ID" value="NZ_BAAADM010000046.1"/>
</dbReference>
<dbReference type="InterPro" id="IPR000445">
    <property type="entry name" value="HhH_motif"/>
</dbReference>
<dbReference type="InterPro" id="IPR005760">
    <property type="entry name" value="A/G_AdeGlyc_MutY"/>
</dbReference>
<proteinExistence type="inferred from homology"/>
<dbReference type="Pfam" id="PF00730">
    <property type="entry name" value="HhH-GPD"/>
    <property type="match status" value="1"/>
</dbReference>
<dbReference type="InterPro" id="IPR011257">
    <property type="entry name" value="DNA_glycosylase"/>
</dbReference>
<evidence type="ECO:0000256" key="3">
    <source>
        <dbReference type="ARBA" id="ARBA00012045"/>
    </source>
</evidence>
<protein>
    <recommendedName>
        <fullName evidence="4 13">Adenine DNA glycosylase</fullName>
        <ecNumber evidence="3 13">3.2.2.31</ecNumber>
    </recommendedName>
</protein>
<evidence type="ECO:0000256" key="2">
    <source>
        <dbReference type="ARBA" id="ARBA00008343"/>
    </source>
</evidence>
<gene>
    <name evidence="15" type="primary">mutY</name>
    <name evidence="15" type="ORF">GCM10008983_17770</name>
</gene>
<dbReference type="Gene3D" id="1.10.1670.10">
    <property type="entry name" value="Helix-hairpin-Helix base-excision DNA repair enzymes (C-terminal)"/>
    <property type="match status" value="1"/>
</dbReference>
<keyword evidence="16" id="KW-1185">Reference proteome</keyword>
<comment type="similarity">
    <text evidence="2 13">Belongs to the Nth/MutY family.</text>
</comment>
<evidence type="ECO:0000256" key="11">
    <source>
        <dbReference type="ARBA" id="ARBA00023204"/>
    </source>
</evidence>
<comment type="cofactor">
    <cofactor evidence="13">
        <name>[4Fe-4S] cluster</name>
        <dbReference type="ChEBI" id="CHEBI:49883"/>
    </cofactor>
    <text evidence="13">Binds 1 [4Fe-4S] cluster.</text>
</comment>
<keyword evidence="11" id="KW-0234">DNA repair</keyword>
<keyword evidence="5" id="KW-0004">4Fe-4S</keyword>
<evidence type="ECO:0000256" key="1">
    <source>
        <dbReference type="ARBA" id="ARBA00000843"/>
    </source>
</evidence>
<comment type="caution">
    <text evidence="15">The sequence shown here is derived from an EMBL/GenBank/DDBJ whole genome shotgun (WGS) entry which is preliminary data.</text>
</comment>
<evidence type="ECO:0000256" key="6">
    <source>
        <dbReference type="ARBA" id="ARBA00022723"/>
    </source>
</evidence>
<evidence type="ECO:0000256" key="4">
    <source>
        <dbReference type="ARBA" id="ARBA00022023"/>
    </source>
</evidence>
<feature type="domain" description="HhH-GPD" evidence="14">
    <location>
        <begin position="46"/>
        <end position="197"/>
    </location>
</feature>
<dbReference type="PANTHER" id="PTHR42944:SF1">
    <property type="entry name" value="ADENINE DNA GLYCOSYLASE"/>
    <property type="match status" value="1"/>
</dbReference>
<dbReference type="SMART" id="SM00478">
    <property type="entry name" value="ENDO3c"/>
    <property type="match status" value="1"/>
</dbReference>
<dbReference type="Gene3D" id="1.10.340.30">
    <property type="entry name" value="Hypothetical protein, domain 2"/>
    <property type="match status" value="1"/>
</dbReference>
<comment type="function">
    <text evidence="13">Adenine glycosylase active on G-A mispairs.</text>
</comment>
<dbReference type="Pfam" id="PF00633">
    <property type="entry name" value="HHH"/>
    <property type="match status" value="1"/>
</dbReference>
<evidence type="ECO:0000256" key="5">
    <source>
        <dbReference type="ARBA" id="ARBA00022485"/>
    </source>
</evidence>
<evidence type="ECO:0000313" key="15">
    <source>
        <dbReference type="EMBL" id="GAA0441159.1"/>
    </source>
</evidence>
<evidence type="ECO:0000256" key="12">
    <source>
        <dbReference type="ARBA" id="ARBA00023295"/>
    </source>
</evidence>
<evidence type="ECO:0000256" key="7">
    <source>
        <dbReference type="ARBA" id="ARBA00022763"/>
    </source>
</evidence>
<sequence length="356" mass="41107">MTDKTLLYFNISGFQKALIEWYRANKRDLPWHADRDPYKIWVSEIMLQQTQVDTVIPYFQRFMSKYPTVQDLAEADQQDVLKTWEGLGYYSRARHLQNAVRDIVTNYNGRVPDDPKELGSLQGIGPYTKGAILSIAFHQPIPAVDGNVMRVLARILNLDDNIAKSGTKKKMEQYVEPLISHEDPSSFNQGMMELGALVCTPKEPLCMFCPVQEYCRSFHAGTQHELPVKSKQKSKKTIPYVVLLIQNGNGEYVIEKRPDHGLLANMWQFPMVPMNDVGYDHIEQWFRMEYGMDLTLHRKKGAQSHVFSHRIWQMEAYTASTGDLQTADKRIQFISHQALSDYPIPVPHQKMMAYMD</sequence>
<keyword evidence="8" id="KW-0378">Hydrolase</keyword>
<dbReference type="CDD" id="cd03431">
    <property type="entry name" value="NUDIX_DNA_Glycosylase_C-MutY"/>
    <property type="match status" value="1"/>
</dbReference>
<keyword evidence="10" id="KW-0411">Iron-sulfur</keyword>
<dbReference type="InterPro" id="IPR029119">
    <property type="entry name" value="MutY_C"/>
</dbReference>
<accession>A0ABP3J3Z4</accession>
<dbReference type="Gene3D" id="3.90.79.10">
    <property type="entry name" value="Nucleoside Triphosphate Pyrophosphohydrolase"/>
    <property type="match status" value="1"/>
</dbReference>
<dbReference type="NCBIfam" id="TIGR01084">
    <property type="entry name" value="mutY"/>
    <property type="match status" value="1"/>
</dbReference>
<dbReference type="InterPro" id="IPR023170">
    <property type="entry name" value="HhH_base_excis_C"/>
</dbReference>